<proteinExistence type="predicted"/>
<organism evidence="1 2">
    <name type="scientific">Colletotrichum incanum</name>
    <name type="common">Soybean anthracnose fungus</name>
    <dbReference type="NCBI Taxonomy" id="1573173"/>
    <lineage>
        <taxon>Eukaryota</taxon>
        <taxon>Fungi</taxon>
        <taxon>Dikarya</taxon>
        <taxon>Ascomycota</taxon>
        <taxon>Pezizomycotina</taxon>
        <taxon>Sordariomycetes</taxon>
        <taxon>Hypocreomycetidae</taxon>
        <taxon>Glomerellales</taxon>
        <taxon>Glomerellaceae</taxon>
        <taxon>Colletotrichum</taxon>
        <taxon>Colletotrichum spaethianum species complex</taxon>
    </lineage>
</organism>
<evidence type="ECO:0000313" key="2">
    <source>
        <dbReference type="Proteomes" id="UP000076584"/>
    </source>
</evidence>
<evidence type="ECO:0000313" key="1">
    <source>
        <dbReference type="EMBL" id="KZL82580.1"/>
    </source>
</evidence>
<gene>
    <name evidence="1" type="ORF">CI238_02798</name>
</gene>
<reference evidence="1 2" key="1">
    <citation type="submission" date="2015-06" db="EMBL/GenBank/DDBJ databases">
        <title>Survival trade-offs in plant roots during colonization by closely related pathogenic and mutualistic fungi.</title>
        <authorList>
            <person name="Hacquard S."/>
            <person name="Kracher B."/>
            <person name="Hiruma K."/>
            <person name="Weinman A."/>
            <person name="Muench P."/>
            <person name="Garrido Oter R."/>
            <person name="Ver Loren van Themaat E."/>
            <person name="Dallerey J.-F."/>
            <person name="Damm U."/>
            <person name="Henrissat B."/>
            <person name="Lespinet O."/>
            <person name="Thon M."/>
            <person name="Kemen E."/>
            <person name="McHardy A.C."/>
            <person name="Schulze-Lefert P."/>
            <person name="O'Connell R.J."/>
        </authorList>
    </citation>
    <scope>NUCLEOTIDE SEQUENCE [LARGE SCALE GENOMIC DNA]</scope>
    <source>
        <strain evidence="1 2">MAFF 238704</strain>
    </source>
</reference>
<name>A0A167CH62_COLIC</name>
<accession>A0A167CH62</accession>
<dbReference type="EMBL" id="LFIW01001380">
    <property type="protein sequence ID" value="KZL82580.1"/>
    <property type="molecule type" value="Genomic_DNA"/>
</dbReference>
<keyword evidence="2" id="KW-1185">Reference proteome</keyword>
<protein>
    <submittedName>
        <fullName evidence="1">Uncharacterized protein</fullName>
    </submittedName>
</protein>
<dbReference type="AlphaFoldDB" id="A0A167CH62"/>
<dbReference type="OrthoDB" id="2013972at2759"/>
<sequence>MASADAIPETTPVAASETAPGVATEAALEGTTQTTTDTVPVHEVAIAADDTVPSHTHSASVTASILGYRQENGKTYHTYKDGSEERP</sequence>
<dbReference type="Proteomes" id="UP000076584">
    <property type="component" value="Unassembled WGS sequence"/>
</dbReference>
<comment type="caution">
    <text evidence="1">The sequence shown here is derived from an EMBL/GenBank/DDBJ whole genome shotgun (WGS) entry which is preliminary data.</text>
</comment>